<keyword evidence="6 8" id="KW-0443">Lipid metabolism</keyword>
<gene>
    <name evidence="8" type="primary">acpS</name>
    <name evidence="10" type="ORF">HMPREF0045_00452</name>
</gene>
<dbReference type="HOGENOM" id="CLU_089696_2_0_11"/>
<evidence type="ECO:0000256" key="3">
    <source>
        <dbReference type="ARBA" id="ARBA00022723"/>
    </source>
</evidence>
<evidence type="ECO:0000256" key="7">
    <source>
        <dbReference type="ARBA" id="ARBA00023160"/>
    </source>
</evidence>
<evidence type="ECO:0000256" key="4">
    <source>
        <dbReference type="ARBA" id="ARBA00022832"/>
    </source>
</evidence>
<dbReference type="GO" id="GO:0006633">
    <property type="term" value="P:fatty acid biosynthetic process"/>
    <property type="evidence" value="ECO:0007669"/>
    <property type="project" value="UniProtKB-UniRule"/>
</dbReference>
<dbReference type="Proteomes" id="UP000003822">
    <property type="component" value="Unassembled WGS sequence"/>
</dbReference>
<keyword evidence="3 8" id="KW-0479">Metal-binding</keyword>
<feature type="binding site" evidence="8">
    <location>
        <position position="81"/>
    </location>
    <ligand>
        <name>Mg(2+)</name>
        <dbReference type="ChEBI" id="CHEBI:18420"/>
    </ligand>
</feature>
<dbReference type="PATRIC" id="fig|435830.3.peg.439"/>
<dbReference type="EMBL" id="ACRN01000002">
    <property type="protein sequence ID" value="EHM89039.1"/>
    <property type="molecule type" value="Genomic_DNA"/>
</dbReference>
<comment type="subcellular location">
    <subcellularLocation>
        <location evidence="8">Cytoplasm</location>
    </subcellularLocation>
</comment>
<keyword evidence="2 8" id="KW-0808">Transferase</keyword>
<dbReference type="SUPFAM" id="SSF56214">
    <property type="entry name" value="4'-phosphopantetheinyl transferase"/>
    <property type="match status" value="1"/>
</dbReference>
<protein>
    <recommendedName>
        <fullName evidence="8">Holo-[acyl-carrier-protein] synthase</fullName>
        <shortName evidence="8">Holo-ACP synthase</shortName>
        <ecNumber evidence="8">2.7.8.7</ecNumber>
    </recommendedName>
    <alternativeName>
        <fullName evidence="8">4'-phosphopantetheinyl transferase AcpS</fullName>
    </alternativeName>
</protein>
<dbReference type="GO" id="GO:0005737">
    <property type="term" value="C:cytoplasm"/>
    <property type="evidence" value="ECO:0007669"/>
    <property type="project" value="UniProtKB-SubCell"/>
</dbReference>
<comment type="caution">
    <text evidence="10">The sequence shown here is derived from an EMBL/GenBank/DDBJ whole genome shotgun (WGS) entry which is preliminary data.</text>
</comment>
<dbReference type="InterPro" id="IPR008278">
    <property type="entry name" value="4-PPantetheinyl_Trfase_dom"/>
</dbReference>
<feature type="binding site" evidence="8">
    <location>
        <position position="22"/>
    </location>
    <ligand>
        <name>Mg(2+)</name>
        <dbReference type="ChEBI" id="CHEBI:18420"/>
    </ligand>
</feature>
<keyword evidence="7 8" id="KW-0275">Fatty acid biosynthesis</keyword>
<proteinExistence type="inferred from homology"/>
<dbReference type="HAMAP" id="MF_00101">
    <property type="entry name" value="AcpS"/>
    <property type="match status" value="1"/>
</dbReference>
<organism evidence="10 11">
    <name type="scientific">Actinomyces graevenitzii C83</name>
    <dbReference type="NCBI Taxonomy" id="435830"/>
    <lineage>
        <taxon>Bacteria</taxon>
        <taxon>Bacillati</taxon>
        <taxon>Actinomycetota</taxon>
        <taxon>Actinomycetes</taxon>
        <taxon>Actinomycetales</taxon>
        <taxon>Actinomycetaceae</taxon>
        <taxon>Actinomyces</taxon>
    </lineage>
</organism>
<dbReference type="RefSeq" id="WP_005985110.1">
    <property type="nucleotide sequence ID" value="NZ_JH470338.1"/>
</dbReference>
<evidence type="ECO:0000256" key="5">
    <source>
        <dbReference type="ARBA" id="ARBA00022842"/>
    </source>
</evidence>
<dbReference type="GO" id="GO:0000287">
    <property type="term" value="F:magnesium ion binding"/>
    <property type="evidence" value="ECO:0007669"/>
    <property type="project" value="UniProtKB-UniRule"/>
</dbReference>
<evidence type="ECO:0000259" key="9">
    <source>
        <dbReference type="Pfam" id="PF01648"/>
    </source>
</evidence>
<comment type="function">
    <text evidence="8">Transfers the 4'-phosphopantetheine moiety from coenzyme A to a Ser of acyl-carrier-protein.</text>
</comment>
<dbReference type="Pfam" id="PF01648">
    <property type="entry name" value="ACPS"/>
    <property type="match status" value="1"/>
</dbReference>
<keyword evidence="5 8" id="KW-0460">Magnesium</keyword>
<dbReference type="InterPro" id="IPR037143">
    <property type="entry name" value="4-PPantetheinyl_Trfase_dom_sf"/>
</dbReference>
<comment type="similarity">
    <text evidence="8">Belongs to the P-Pant transferase superfamily. AcpS family.</text>
</comment>
<dbReference type="Gene3D" id="3.90.470.20">
    <property type="entry name" value="4'-phosphopantetheinyl transferase domain"/>
    <property type="match status" value="1"/>
</dbReference>
<comment type="catalytic activity">
    <reaction evidence="8">
        <text>apo-[ACP] + CoA = holo-[ACP] + adenosine 3',5'-bisphosphate + H(+)</text>
        <dbReference type="Rhea" id="RHEA:12068"/>
        <dbReference type="Rhea" id="RHEA-COMP:9685"/>
        <dbReference type="Rhea" id="RHEA-COMP:9690"/>
        <dbReference type="ChEBI" id="CHEBI:15378"/>
        <dbReference type="ChEBI" id="CHEBI:29999"/>
        <dbReference type="ChEBI" id="CHEBI:57287"/>
        <dbReference type="ChEBI" id="CHEBI:58343"/>
        <dbReference type="ChEBI" id="CHEBI:64479"/>
        <dbReference type="EC" id="2.7.8.7"/>
    </reaction>
</comment>
<evidence type="ECO:0000256" key="2">
    <source>
        <dbReference type="ARBA" id="ARBA00022679"/>
    </source>
</evidence>
<evidence type="ECO:0000256" key="1">
    <source>
        <dbReference type="ARBA" id="ARBA00022516"/>
    </source>
</evidence>
<keyword evidence="8" id="KW-0963">Cytoplasm</keyword>
<dbReference type="eggNOG" id="COG0736">
    <property type="taxonomic scope" value="Bacteria"/>
</dbReference>
<dbReference type="InterPro" id="IPR002582">
    <property type="entry name" value="ACPS"/>
</dbReference>
<keyword evidence="11" id="KW-1185">Reference proteome</keyword>
<dbReference type="NCBIfam" id="TIGR00556">
    <property type="entry name" value="pantethn_trn"/>
    <property type="match status" value="1"/>
</dbReference>
<dbReference type="STRING" id="435830.HMPREF0045_00452"/>
<evidence type="ECO:0000256" key="8">
    <source>
        <dbReference type="HAMAP-Rule" id="MF_00101"/>
    </source>
</evidence>
<feature type="domain" description="4'-phosphopantetheinyl transferase" evidence="9">
    <location>
        <begin position="18"/>
        <end position="134"/>
    </location>
</feature>
<dbReference type="InterPro" id="IPR004568">
    <property type="entry name" value="Ppantetheine-prot_Trfase_dom"/>
</dbReference>
<keyword evidence="4 8" id="KW-0276">Fatty acid metabolism</keyword>
<evidence type="ECO:0000313" key="10">
    <source>
        <dbReference type="EMBL" id="EHM89039.1"/>
    </source>
</evidence>
<comment type="cofactor">
    <cofactor evidence="8">
        <name>Mg(2+)</name>
        <dbReference type="ChEBI" id="CHEBI:18420"/>
    </cofactor>
</comment>
<evidence type="ECO:0000256" key="6">
    <source>
        <dbReference type="ARBA" id="ARBA00023098"/>
    </source>
</evidence>
<dbReference type="GO" id="GO:0008897">
    <property type="term" value="F:holo-[acyl-carrier-protein] synthase activity"/>
    <property type="evidence" value="ECO:0007669"/>
    <property type="project" value="UniProtKB-UniRule"/>
</dbReference>
<name>G9PE59_9ACTO</name>
<sequence>MDKPKIVAPKVTGQCPVGVGVDLVQIDAFAQQLSQPGTSFGQQAFSPRELRQAQARVRARGAEPNWQELAPHLAARWAAKEAFVKAWSTALVELKGAATPQPLSLESFNWDQVEVLLDEQLRPQLALRGQVAQAVSQSVGELSWLVSLTHEGNWASAVVIAALAA</sequence>
<dbReference type="EC" id="2.7.8.7" evidence="8"/>
<evidence type="ECO:0000313" key="11">
    <source>
        <dbReference type="Proteomes" id="UP000003822"/>
    </source>
</evidence>
<keyword evidence="1 8" id="KW-0444">Lipid biosynthesis</keyword>
<dbReference type="OrthoDB" id="517356at2"/>
<accession>G9PE59</accession>
<reference evidence="10 11" key="1">
    <citation type="submission" date="2011-10" db="EMBL/GenBank/DDBJ databases">
        <title>The Genome Sequence of Actinomyces graevenitzii C83.</title>
        <authorList>
            <consortium name="The Broad Institute Genome Sequencing Platform"/>
            <consortium name="The Broad Institute Genome Sequencing Center for Infectious Disease"/>
            <person name="Earl A."/>
            <person name="Ward D."/>
            <person name="Feldgarden M."/>
            <person name="Gevers D."/>
            <person name="Sibley C.D."/>
            <person name="Field T.R."/>
            <person name="Grinwis M."/>
            <person name="Eshaghurshan C.S."/>
            <person name="Surette M.G."/>
            <person name="Young S.K."/>
            <person name="Zeng Q."/>
            <person name="Gargeya S."/>
            <person name="Fitzgerald M."/>
            <person name="Haas B."/>
            <person name="Abouelleil A."/>
            <person name="Alvarado L."/>
            <person name="Arachchi H.M."/>
            <person name="Berlin A."/>
            <person name="Brown A."/>
            <person name="Chapman S.B."/>
            <person name="Chen Z."/>
            <person name="Dunbar C."/>
            <person name="Freedman E."/>
            <person name="Gearin G."/>
            <person name="Goldberg J."/>
            <person name="Griggs A."/>
            <person name="Gujja S."/>
            <person name="Heiman D."/>
            <person name="Howarth C."/>
            <person name="Larson L."/>
            <person name="Lui A."/>
            <person name="MacDonald P.J.P."/>
            <person name="Montmayeur A."/>
            <person name="Murphy C."/>
            <person name="Neiman D."/>
            <person name="Pearson M."/>
            <person name="Priest M."/>
            <person name="Roberts A."/>
            <person name="Saif S."/>
            <person name="Shea T."/>
            <person name="Shenoy N."/>
            <person name="Sisk P."/>
            <person name="Stolte C."/>
            <person name="Sykes S."/>
            <person name="Wortman J."/>
            <person name="Nusbaum C."/>
            <person name="Birren B."/>
        </authorList>
    </citation>
    <scope>NUCLEOTIDE SEQUENCE [LARGE SCALE GENOMIC DNA]</scope>
    <source>
        <strain evidence="10 11">C83</strain>
    </source>
</reference>
<dbReference type="AlphaFoldDB" id="G9PE59"/>